<reference evidence="2 3" key="1">
    <citation type="journal article" date="2016" name="Mol. Biol. Evol.">
        <title>Comparative Genomics of Early-Diverging Mushroom-Forming Fungi Provides Insights into the Origins of Lignocellulose Decay Capabilities.</title>
        <authorList>
            <person name="Nagy L.G."/>
            <person name="Riley R."/>
            <person name="Tritt A."/>
            <person name="Adam C."/>
            <person name="Daum C."/>
            <person name="Floudas D."/>
            <person name="Sun H."/>
            <person name="Yadav J.S."/>
            <person name="Pangilinan J."/>
            <person name="Larsson K.H."/>
            <person name="Matsuura K."/>
            <person name="Barry K."/>
            <person name="Labutti K."/>
            <person name="Kuo R."/>
            <person name="Ohm R.A."/>
            <person name="Bhattacharya S.S."/>
            <person name="Shirouzu T."/>
            <person name="Yoshinaga Y."/>
            <person name="Martin F.M."/>
            <person name="Grigoriev I.V."/>
            <person name="Hibbett D.S."/>
        </authorList>
    </citation>
    <scope>NUCLEOTIDE SEQUENCE [LARGE SCALE GENOMIC DNA]</scope>
    <source>
        <strain evidence="2 3">HHB12733</strain>
    </source>
</reference>
<dbReference type="Proteomes" id="UP000076842">
    <property type="component" value="Unassembled WGS sequence"/>
</dbReference>
<dbReference type="InterPro" id="IPR032675">
    <property type="entry name" value="LRR_dom_sf"/>
</dbReference>
<organism evidence="2 3">
    <name type="scientific">Calocera cornea HHB12733</name>
    <dbReference type="NCBI Taxonomy" id="1353952"/>
    <lineage>
        <taxon>Eukaryota</taxon>
        <taxon>Fungi</taxon>
        <taxon>Dikarya</taxon>
        <taxon>Basidiomycota</taxon>
        <taxon>Agaricomycotina</taxon>
        <taxon>Dacrymycetes</taxon>
        <taxon>Dacrymycetales</taxon>
        <taxon>Dacrymycetaceae</taxon>
        <taxon>Calocera</taxon>
    </lineage>
</organism>
<dbReference type="InParanoid" id="A0A165HIC0"/>
<dbReference type="EMBL" id="KV423941">
    <property type="protein sequence ID" value="KZT59338.1"/>
    <property type="molecule type" value="Genomic_DNA"/>
</dbReference>
<protein>
    <recommendedName>
        <fullName evidence="1">F-box domain-containing protein</fullName>
    </recommendedName>
</protein>
<dbReference type="CDD" id="cd09917">
    <property type="entry name" value="F-box_SF"/>
    <property type="match status" value="1"/>
</dbReference>
<accession>A0A165HIC0</accession>
<dbReference type="AlphaFoldDB" id="A0A165HIC0"/>
<dbReference type="InterPro" id="IPR001810">
    <property type="entry name" value="F-box_dom"/>
</dbReference>
<dbReference type="Gene3D" id="3.80.10.10">
    <property type="entry name" value="Ribonuclease Inhibitor"/>
    <property type="match status" value="1"/>
</dbReference>
<dbReference type="OrthoDB" id="3354475at2759"/>
<name>A0A165HIC0_9BASI</name>
<dbReference type="SUPFAM" id="SSF52047">
    <property type="entry name" value="RNI-like"/>
    <property type="match status" value="1"/>
</dbReference>
<sequence length="531" mass="59237">MAELEPVMHQFWGIDELVALVLGYLERHDLARVARTSKRLFLLSTPLVWARPSFKGLAGLTVEPSAYRPARLFAQLGRLVWGDTETKANWLGSNASSFERLLYYGAYVRRLDIIEATNGRAEDFLTVVSIIHQSDSDLTDVFPSLVYLYITAATPDFVAQTVRFASPKLQYLSLSLIVLGLTDDEPGSRYSDFLPWVLDLPRLDNLQMYGRTTSASAEADFLEQTATQFPGLKMLDAPLMLVDASFLGPLARMKGLQDLNMQLDSLPSVPPIRCDLPMLKQLNVVYTRVHDLQCLLEAISAPALTVLQIKSNAIRITGTAAAGNTRAYRNLCTIIARSWPGLQVFTLSGFPGIITLQTSPTPWVWDTFSPLMQCHDMRTFTVQTPVKVDVSDRDLCDMANTWPHLTDLALAIPEGSIVEQPKAGINGLIYLAQKCRQLENIGLSINLECPADEAPLSLLPNAAVLRVDVHDCPPVNAIRTADILKQLFPSLIRFWFCTRKMVRNNAELDEADERRMECMKEIKARLGLGNR</sequence>
<gene>
    <name evidence="2" type="ORF">CALCODRAFT_516116</name>
</gene>
<dbReference type="Pfam" id="PF12937">
    <property type="entry name" value="F-box-like"/>
    <property type="match status" value="1"/>
</dbReference>
<feature type="domain" description="F-box" evidence="1">
    <location>
        <begin position="15"/>
        <end position="54"/>
    </location>
</feature>
<proteinExistence type="predicted"/>
<keyword evidence="3" id="KW-1185">Reference proteome</keyword>
<evidence type="ECO:0000259" key="1">
    <source>
        <dbReference type="Pfam" id="PF12937"/>
    </source>
</evidence>
<evidence type="ECO:0000313" key="3">
    <source>
        <dbReference type="Proteomes" id="UP000076842"/>
    </source>
</evidence>
<evidence type="ECO:0000313" key="2">
    <source>
        <dbReference type="EMBL" id="KZT59338.1"/>
    </source>
</evidence>